<reference evidence="3" key="1">
    <citation type="submission" date="2012-03" db="EMBL/GenBank/DDBJ databases">
        <title>Complete sequence of chromosome of Deinococcus peraridilitoris DSM 19664.</title>
        <authorList>
            <person name="Lucas S."/>
            <person name="Copeland A."/>
            <person name="Lapidus A."/>
            <person name="Glavina del Rio T."/>
            <person name="Dalin E."/>
            <person name="Tice H."/>
            <person name="Bruce D."/>
            <person name="Goodwin L."/>
            <person name="Pitluck S."/>
            <person name="Peters L."/>
            <person name="Mikhailova N."/>
            <person name="Lu M."/>
            <person name="Kyrpides N."/>
            <person name="Mavromatis K."/>
            <person name="Ivanova N."/>
            <person name="Brettin T."/>
            <person name="Detter J.C."/>
            <person name="Han C."/>
            <person name="Larimer F."/>
            <person name="Land M."/>
            <person name="Hauser L."/>
            <person name="Markowitz V."/>
            <person name="Cheng J.-F."/>
            <person name="Hugenholtz P."/>
            <person name="Woyke T."/>
            <person name="Wu D."/>
            <person name="Pukall R."/>
            <person name="Steenblock K."/>
            <person name="Brambilla E."/>
            <person name="Klenk H.-P."/>
            <person name="Eisen J.A."/>
        </authorList>
    </citation>
    <scope>NUCLEOTIDE SEQUENCE [LARGE SCALE GENOMIC DNA]</scope>
    <source>
        <strain evidence="3">DSM 19664 / LMG 22246 / CIP 109416 / KR-200</strain>
    </source>
</reference>
<feature type="region of interest" description="Disordered" evidence="1">
    <location>
        <begin position="50"/>
        <end position="69"/>
    </location>
</feature>
<dbReference type="PATRIC" id="fig|937777.3.peg.600"/>
<evidence type="ECO:0000313" key="3">
    <source>
        <dbReference type="Proteomes" id="UP000010467"/>
    </source>
</evidence>
<dbReference type="KEGG" id="dpd:Deipe_0595"/>
<dbReference type="AlphaFoldDB" id="K9ZZK7"/>
<protein>
    <submittedName>
        <fullName evidence="2">Uncharacterized protein</fullName>
    </submittedName>
</protein>
<dbReference type="STRING" id="937777.Deipe_0595"/>
<evidence type="ECO:0000313" key="2">
    <source>
        <dbReference type="EMBL" id="AFZ66185.1"/>
    </source>
</evidence>
<feature type="compositionally biased region" description="Polar residues" evidence="1">
    <location>
        <begin position="50"/>
        <end position="61"/>
    </location>
</feature>
<organism evidence="2 3">
    <name type="scientific">Deinococcus peraridilitoris (strain DSM 19664 / LMG 22246 / CIP 109416 / KR-200)</name>
    <dbReference type="NCBI Taxonomy" id="937777"/>
    <lineage>
        <taxon>Bacteria</taxon>
        <taxon>Thermotogati</taxon>
        <taxon>Deinococcota</taxon>
        <taxon>Deinococci</taxon>
        <taxon>Deinococcales</taxon>
        <taxon>Deinococcaceae</taxon>
        <taxon>Deinococcus</taxon>
    </lineage>
</organism>
<dbReference type="EMBL" id="CP003382">
    <property type="protein sequence ID" value="AFZ66185.1"/>
    <property type="molecule type" value="Genomic_DNA"/>
</dbReference>
<gene>
    <name evidence="2" type="ordered locus">Deipe_0595</name>
</gene>
<dbReference type="Proteomes" id="UP000010467">
    <property type="component" value="Chromosome"/>
</dbReference>
<proteinExistence type="predicted"/>
<name>K9ZZK7_DEIPD</name>
<dbReference type="HOGENOM" id="CLU_2768978_0_0_0"/>
<dbReference type="RefSeq" id="WP_015234495.1">
    <property type="nucleotide sequence ID" value="NC_019793.1"/>
</dbReference>
<sequence>MPSEDTQASAADALYAKKLGLAILSVLQDKGVLSSTDVNTILLAVNRSVQQSAKPSETGASVPQIDMEL</sequence>
<accession>K9ZZK7</accession>
<evidence type="ECO:0000256" key="1">
    <source>
        <dbReference type="SAM" id="MobiDB-lite"/>
    </source>
</evidence>
<keyword evidence="3" id="KW-1185">Reference proteome</keyword>